<keyword evidence="9" id="KW-1185">Reference proteome</keyword>
<dbReference type="VEuPathDB" id="FungiDB:CC1G_06494"/>
<dbReference type="AlphaFoldDB" id="A8NNB5"/>
<protein>
    <recommendedName>
        <fullName evidence="7">C2H2-type domain-containing protein</fullName>
    </recommendedName>
</protein>
<dbReference type="PANTHER" id="PTHR19818:SF159">
    <property type="entry name" value="C2H2-TYPE DOMAIN-CONTAINING PROTEIN"/>
    <property type="match status" value="1"/>
</dbReference>
<proteinExistence type="predicted"/>
<dbReference type="SUPFAM" id="SSF57667">
    <property type="entry name" value="beta-beta-alpha zinc fingers"/>
    <property type="match status" value="2"/>
</dbReference>
<evidence type="ECO:0000313" key="8">
    <source>
        <dbReference type="EMBL" id="EAU86733.1"/>
    </source>
</evidence>
<evidence type="ECO:0000256" key="3">
    <source>
        <dbReference type="ARBA" id="ARBA00022771"/>
    </source>
</evidence>
<dbReference type="OrthoDB" id="654211at2759"/>
<evidence type="ECO:0000256" key="1">
    <source>
        <dbReference type="ARBA" id="ARBA00022723"/>
    </source>
</evidence>
<dbReference type="GO" id="GO:0008270">
    <property type="term" value="F:zinc ion binding"/>
    <property type="evidence" value="ECO:0007669"/>
    <property type="project" value="UniProtKB-KW"/>
</dbReference>
<accession>A8NNB5</accession>
<evidence type="ECO:0000313" key="9">
    <source>
        <dbReference type="Proteomes" id="UP000001861"/>
    </source>
</evidence>
<dbReference type="GO" id="GO:0000978">
    <property type="term" value="F:RNA polymerase II cis-regulatory region sequence-specific DNA binding"/>
    <property type="evidence" value="ECO:0007669"/>
    <property type="project" value="TreeGrafter"/>
</dbReference>
<dbReference type="InterPro" id="IPR050329">
    <property type="entry name" value="GLI_C2H2-zinc-finger"/>
</dbReference>
<feature type="domain" description="C2H2-type" evidence="7">
    <location>
        <begin position="54"/>
        <end position="83"/>
    </location>
</feature>
<keyword evidence="3 5" id="KW-0863">Zinc-finger</keyword>
<dbReference type="EMBL" id="AACS02000012">
    <property type="protein sequence ID" value="EAU86733.1"/>
    <property type="molecule type" value="Genomic_DNA"/>
</dbReference>
<evidence type="ECO:0000256" key="6">
    <source>
        <dbReference type="SAM" id="MobiDB-lite"/>
    </source>
</evidence>
<feature type="compositionally biased region" description="Low complexity" evidence="6">
    <location>
        <begin position="141"/>
        <end position="151"/>
    </location>
</feature>
<keyword evidence="1" id="KW-0479">Metal-binding</keyword>
<feature type="region of interest" description="Disordered" evidence="6">
    <location>
        <begin position="141"/>
        <end position="172"/>
    </location>
</feature>
<dbReference type="InterPro" id="IPR013087">
    <property type="entry name" value="Znf_C2H2_type"/>
</dbReference>
<dbReference type="PROSITE" id="PS50157">
    <property type="entry name" value="ZINC_FINGER_C2H2_2"/>
    <property type="match status" value="2"/>
</dbReference>
<reference evidence="8 9" key="1">
    <citation type="journal article" date="2010" name="Proc. Natl. Acad. Sci. U.S.A.">
        <title>Insights into evolution of multicellular fungi from the assembled chromosomes of the mushroom Coprinopsis cinerea (Coprinus cinereus).</title>
        <authorList>
            <person name="Stajich J.E."/>
            <person name="Wilke S.K."/>
            <person name="Ahren D."/>
            <person name="Au C.H."/>
            <person name="Birren B.W."/>
            <person name="Borodovsky M."/>
            <person name="Burns C."/>
            <person name="Canback B."/>
            <person name="Casselton L.A."/>
            <person name="Cheng C.K."/>
            <person name="Deng J."/>
            <person name="Dietrich F.S."/>
            <person name="Fargo D.C."/>
            <person name="Farman M.L."/>
            <person name="Gathman A.C."/>
            <person name="Goldberg J."/>
            <person name="Guigo R."/>
            <person name="Hoegger P.J."/>
            <person name="Hooker J.B."/>
            <person name="Huggins A."/>
            <person name="James T.Y."/>
            <person name="Kamada T."/>
            <person name="Kilaru S."/>
            <person name="Kodira C."/>
            <person name="Kues U."/>
            <person name="Kupfer D."/>
            <person name="Kwan H.S."/>
            <person name="Lomsadze A."/>
            <person name="Li W."/>
            <person name="Lilly W.W."/>
            <person name="Ma L.J."/>
            <person name="Mackey A.J."/>
            <person name="Manning G."/>
            <person name="Martin F."/>
            <person name="Muraguchi H."/>
            <person name="Natvig D.O."/>
            <person name="Palmerini H."/>
            <person name="Ramesh M.A."/>
            <person name="Rehmeyer C.J."/>
            <person name="Roe B.A."/>
            <person name="Shenoy N."/>
            <person name="Stanke M."/>
            <person name="Ter-Hovhannisyan V."/>
            <person name="Tunlid A."/>
            <person name="Velagapudi R."/>
            <person name="Vision T.J."/>
            <person name="Zeng Q."/>
            <person name="Zolan M.E."/>
            <person name="Pukkila P.J."/>
        </authorList>
    </citation>
    <scope>NUCLEOTIDE SEQUENCE [LARGE SCALE GENOMIC DNA]</scope>
    <source>
        <strain evidence="9">Okayama-7 / 130 / ATCC MYA-4618 / FGSC 9003</strain>
    </source>
</reference>
<gene>
    <name evidence="8" type="ORF">CC1G_06494</name>
</gene>
<dbReference type="RefSeq" id="XP_001835091.1">
    <property type="nucleotide sequence ID" value="XM_001835039.1"/>
</dbReference>
<sequence length="455" mass="49832">MPPIRSAPHASSPRDQKPNKKFATHTCSECNKAFTRSTDLRRHAKIHDEYAARYVCTYPRCAYATLQRSNLRTHLATHTGEKRHECNLDGCTFRCADPASLIRHRKRIHGYTRQPRLRMLKSEPDVKPIIIDTDIKPIVNTKKSDTSTTSKTKAKATKRAPPSKSATTSFTGASDTLSDDWFDTDFLSFLDSIAATTATAAAASLQSSTIKPDPAYESAFGPDRPGLLDIAPFPETFPWDPLAQQLAQHIPDDSLQLPAVKPDPACEGVFGQDILGLLTFSPTLDTLPWDPLVQQSTQHTPSASLPDIKAEPASGPDHLHGLLRVAPFPEAIPCEAPVQQAAQHCPSASPQLPIIKPDPACEPASGPELLGLLNVAPIPETFLWDPLVQQPVQHALDQDPWWDMSQSFPYIPATPPPPQHTTNISGLHLPADLDNTFDGNTFKPTWSCYSANCGF</sequence>
<comment type="caution">
    <text evidence="8">The sequence shown here is derived from an EMBL/GenBank/DDBJ whole genome shotgun (WGS) entry which is preliminary data.</text>
</comment>
<dbReference type="GO" id="GO:0000981">
    <property type="term" value="F:DNA-binding transcription factor activity, RNA polymerase II-specific"/>
    <property type="evidence" value="ECO:0007669"/>
    <property type="project" value="TreeGrafter"/>
</dbReference>
<name>A8NNB5_COPC7</name>
<keyword evidence="2" id="KW-0677">Repeat</keyword>
<dbReference type="eggNOG" id="KOG1721">
    <property type="taxonomic scope" value="Eukaryota"/>
</dbReference>
<dbReference type="Gene3D" id="3.30.160.60">
    <property type="entry name" value="Classic Zinc Finger"/>
    <property type="match status" value="3"/>
</dbReference>
<dbReference type="PROSITE" id="PS00028">
    <property type="entry name" value="ZINC_FINGER_C2H2_1"/>
    <property type="match status" value="2"/>
</dbReference>
<evidence type="ECO:0000256" key="2">
    <source>
        <dbReference type="ARBA" id="ARBA00022737"/>
    </source>
</evidence>
<dbReference type="PANTHER" id="PTHR19818">
    <property type="entry name" value="ZINC FINGER PROTEIN ZIC AND GLI"/>
    <property type="match status" value="1"/>
</dbReference>
<evidence type="ECO:0000259" key="7">
    <source>
        <dbReference type="PROSITE" id="PS50157"/>
    </source>
</evidence>
<dbReference type="GeneID" id="6011617"/>
<dbReference type="SMART" id="SM00355">
    <property type="entry name" value="ZnF_C2H2"/>
    <property type="match status" value="3"/>
</dbReference>
<feature type="region of interest" description="Disordered" evidence="6">
    <location>
        <begin position="1"/>
        <end position="22"/>
    </location>
</feature>
<evidence type="ECO:0000256" key="5">
    <source>
        <dbReference type="PROSITE-ProRule" id="PRU00042"/>
    </source>
</evidence>
<keyword evidence="4" id="KW-0862">Zinc</keyword>
<dbReference type="InterPro" id="IPR036236">
    <property type="entry name" value="Znf_C2H2_sf"/>
</dbReference>
<feature type="region of interest" description="Disordered" evidence="6">
    <location>
        <begin position="295"/>
        <end position="316"/>
    </location>
</feature>
<dbReference type="GO" id="GO:0005634">
    <property type="term" value="C:nucleus"/>
    <property type="evidence" value="ECO:0007669"/>
    <property type="project" value="UniProtKB-ARBA"/>
</dbReference>
<dbReference type="KEGG" id="cci:CC1G_06494"/>
<evidence type="ECO:0000256" key="4">
    <source>
        <dbReference type="ARBA" id="ARBA00022833"/>
    </source>
</evidence>
<dbReference type="InParanoid" id="A8NNB5"/>
<dbReference type="FunFam" id="3.30.160.60:FF:000038">
    <property type="entry name" value="Zinc finger protein 624"/>
    <property type="match status" value="1"/>
</dbReference>
<dbReference type="Proteomes" id="UP000001861">
    <property type="component" value="Unassembled WGS sequence"/>
</dbReference>
<dbReference type="GO" id="GO:0045944">
    <property type="term" value="P:positive regulation of transcription by RNA polymerase II"/>
    <property type="evidence" value="ECO:0007669"/>
    <property type="project" value="UniProtKB-ARBA"/>
</dbReference>
<organism evidence="8 9">
    <name type="scientific">Coprinopsis cinerea (strain Okayama-7 / 130 / ATCC MYA-4618 / FGSC 9003)</name>
    <name type="common">Inky cap fungus</name>
    <name type="synonym">Hormographiella aspergillata</name>
    <dbReference type="NCBI Taxonomy" id="240176"/>
    <lineage>
        <taxon>Eukaryota</taxon>
        <taxon>Fungi</taxon>
        <taxon>Dikarya</taxon>
        <taxon>Basidiomycota</taxon>
        <taxon>Agaricomycotina</taxon>
        <taxon>Agaricomycetes</taxon>
        <taxon>Agaricomycetidae</taxon>
        <taxon>Agaricales</taxon>
        <taxon>Agaricineae</taxon>
        <taxon>Psathyrellaceae</taxon>
        <taxon>Coprinopsis</taxon>
    </lineage>
</organism>
<feature type="domain" description="C2H2-type" evidence="7">
    <location>
        <begin position="25"/>
        <end position="47"/>
    </location>
</feature>
<dbReference type="Pfam" id="PF00096">
    <property type="entry name" value="zf-C2H2"/>
    <property type="match status" value="1"/>
</dbReference>